<gene>
    <name evidence="1" type="ORF">S01H4_04099</name>
</gene>
<dbReference type="EMBL" id="BART01001068">
    <property type="protein sequence ID" value="GAG61604.1"/>
    <property type="molecule type" value="Genomic_DNA"/>
</dbReference>
<dbReference type="AlphaFoldDB" id="X0YXK0"/>
<reference evidence="1" key="1">
    <citation type="journal article" date="2014" name="Front. Microbiol.">
        <title>High frequency of phylogenetically diverse reductive dehalogenase-homologous genes in deep subseafloor sedimentary metagenomes.</title>
        <authorList>
            <person name="Kawai M."/>
            <person name="Futagami T."/>
            <person name="Toyoda A."/>
            <person name="Takaki Y."/>
            <person name="Nishi S."/>
            <person name="Hori S."/>
            <person name="Arai W."/>
            <person name="Tsubouchi T."/>
            <person name="Morono Y."/>
            <person name="Uchiyama I."/>
            <person name="Ito T."/>
            <person name="Fujiyama A."/>
            <person name="Inagaki F."/>
            <person name="Takami H."/>
        </authorList>
    </citation>
    <scope>NUCLEOTIDE SEQUENCE</scope>
    <source>
        <strain evidence="1">Expedition CK06-06</strain>
    </source>
</reference>
<evidence type="ECO:0000313" key="1">
    <source>
        <dbReference type="EMBL" id="GAG61604.1"/>
    </source>
</evidence>
<feature type="non-terminal residue" evidence="1">
    <location>
        <position position="31"/>
    </location>
</feature>
<proteinExistence type="predicted"/>
<sequence>MNDNCKDLNLSLPVLSSNGNLMVEEISFLSS</sequence>
<protein>
    <submittedName>
        <fullName evidence="1">Uncharacterized protein</fullName>
    </submittedName>
</protein>
<organism evidence="1">
    <name type="scientific">marine sediment metagenome</name>
    <dbReference type="NCBI Taxonomy" id="412755"/>
    <lineage>
        <taxon>unclassified sequences</taxon>
        <taxon>metagenomes</taxon>
        <taxon>ecological metagenomes</taxon>
    </lineage>
</organism>
<accession>X0YXK0</accession>
<name>X0YXK0_9ZZZZ</name>
<comment type="caution">
    <text evidence="1">The sequence shown here is derived from an EMBL/GenBank/DDBJ whole genome shotgun (WGS) entry which is preliminary data.</text>
</comment>